<feature type="region of interest" description="Disordered" evidence="1">
    <location>
        <begin position="349"/>
        <end position="380"/>
    </location>
</feature>
<feature type="compositionally biased region" description="Low complexity" evidence="1">
    <location>
        <begin position="349"/>
        <end position="359"/>
    </location>
</feature>
<evidence type="ECO:0000313" key="6">
    <source>
        <dbReference type="Proteomes" id="UP000094892"/>
    </source>
</evidence>
<feature type="domain" description="PRD" evidence="2">
    <location>
        <begin position="749"/>
        <end position="851"/>
    </location>
</feature>
<dbReference type="InterPro" id="IPR027417">
    <property type="entry name" value="P-loop_NTPase"/>
</dbReference>
<dbReference type="SUPFAM" id="SSF53062">
    <property type="entry name" value="PTS system fructose IIA component-like"/>
    <property type="match status" value="1"/>
</dbReference>
<name>A0A165QWV9_LACPN</name>
<evidence type="ECO:0000313" key="4">
    <source>
        <dbReference type="EMBL" id="ODO61390.1"/>
    </source>
</evidence>
<reference evidence="4 6" key="2">
    <citation type="submission" date="2016-08" db="EMBL/GenBank/DDBJ databases">
        <title>Genome sequencing of Lactobacillus plantarum JSA22, isolated from fermented soybean paste.</title>
        <authorList>
            <person name="Choi H.S."/>
        </authorList>
    </citation>
    <scope>NUCLEOTIDE SEQUENCE [LARGE SCALE GENOMIC DNA]</scope>
    <source>
        <strain evidence="4 6">JSA22</strain>
    </source>
</reference>
<feature type="compositionally biased region" description="Polar residues" evidence="1">
    <location>
        <begin position="360"/>
        <end position="371"/>
    </location>
</feature>
<dbReference type="SUPFAM" id="SSF63520">
    <property type="entry name" value="PTS-regulatory domain, PRD"/>
    <property type="match status" value="2"/>
</dbReference>
<evidence type="ECO:0000256" key="1">
    <source>
        <dbReference type="SAM" id="MobiDB-lite"/>
    </source>
</evidence>
<dbReference type="InterPro" id="IPR036634">
    <property type="entry name" value="PRD_sf"/>
</dbReference>
<dbReference type="KEGG" id="lpb:SH83_05785"/>
<dbReference type="Proteomes" id="UP000076882">
    <property type="component" value="Unassembled WGS sequence"/>
</dbReference>
<evidence type="ECO:0000259" key="2">
    <source>
        <dbReference type="PROSITE" id="PS51372"/>
    </source>
</evidence>
<dbReference type="GO" id="GO:0016020">
    <property type="term" value="C:membrane"/>
    <property type="evidence" value="ECO:0007669"/>
    <property type="project" value="InterPro"/>
</dbReference>
<dbReference type="PATRIC" id="fig|1590.144.peg.1193"/>
<dbReference type="GO" id="GO:0009401">
    <property type="term" value="P:phosphoenolpyruvate-dependent sugar phosphotransferase system"/>
    <property type="evidence" value="ECO:0007669"/>
    <property type="project" value="InterPro"/>
</dbReference>
<accession>A0A165QWV9</accession>
<dbReference type="Gene3D" id="1.10.1790.10">
    <property type="entry name" value="PRD domain"/>
    <property type="match status" value="2"/>
</dbReference>
<dbReference type="PROSITE" id="PS51372">
    <property type="entry name" value="PRD_2"/>
    <property type="match status" value="2"/>
</dbReference>
<gene>
    <name evidence="3" type="ORF">Lp19_2830</name>
    <name evidence="4" type="ORF">LPJSA22_01368</name>
</gene>
<organism evidence="3 5">
    <name type="scientific">Lactiplantibacillus plantarum</name>
    <name type="common">Lactobacillus plantarum</name>
    <dbReference type="NCBI Taxonomy" id="1590"/>
    <lineage>
        <taxon>Bacteria</taxon>
        <taxon>Bacillati</taxon>
        <taxon>Bacillota</taxon>
        <taxon>Bacilli</taxon>
        <taxon>Lactobacillales</taxon>
        <taxon>Lactobacillaceae</taxon>
        <taxon>Lactiplantibacillus</taxon>
    </lineage>
</organism>
<dbReference type="AlphaFoldDB" id="A0A165QWV9"/>
<dbReference type="InterPro" id="IPR036390">
    <property type="entry name" value="WH_DNA-bd_sf"/>
</dbReference>
<dbReference type="Proteomes" id="UP000094892">
    <property type="component" value="Unassembled WGS sequence"/>
</dbReference>
<comment type="caution">
    <text evidence="3">The sequence shown here is derived from an EMBL/GenBank/DDBJ whole genome shotgun (WGS) entry which is preliminary data.</text>
</comment>
<evidence type="ECO:0000313" key="3">
    <source>
        <dbReference type="EMBL" id="KZU91544.1"/>
    </source>
</evidence>
<proteinExistence type="predicted"/>
<dbReference type="InterPro" id="IPR011608">
    <property type="entry name" value="PRD"/>
</dbReference>
<dbReference type="RefSeq" id="WP_003643124.1">
    <property type="nucleotide sequence ID" value="NZ_AP028145.1"/>
</dbReference>
<dbReference type="EMBL" id="LUXM01000040">
    <property type="protein sequence ID" value="KZU91544.1"/>
    <property type="molecule type" value="Genomic_DNA"/>
</dbReference>
<dbReference type="Gene3D" id="3.40.50.510">
    <property type="entry name" value="Phosphotransferase system, mannose-type IIA component"/>
    <property type="match status" value="1"/>
</dbReference>
<dbReference type="Pfam" id="PF00874">
    <property type="entry name" value="PRD"/>
    <property type="match status" value="2"/>
</dbReference>
<sequence>METTRELIYDTVRKLVLTDTRYHDGVTAMVIATQLKMQRTNVSAALNALVRKQKLVKTKTRPVQFLLAASHLQEPFTGLIGRLNSLQHAIKLAKAAVLYPSGPLNIHIVANGGAGSTTFVHEIQNFVEQRGILTAASSPIIVKCRDYADDIHQLDSQLFGEHGQLAHSLWAHSEGGIVVIDHYDYLDGPQRAQLTSVMEAVASHKQPPLIILVSGIDQEILRTQQLIMKIELPDFKQRPWSERWALIRRFLTIEAQQSKRTIRLELAVAQALMLANYDQNLKTMKATITMACAQAYVRFMADADREVRVYLADLSPAVQQALAHERDYQQELAAVLAAADLSFAAKSSSGLSSDSLQASRQQVEPGTSPRSVQVPRSVEQSPSVIKPSIVQQRASNTQNLAQIVAPLIIKIVKDWQPDCERLLARPLTESVFNGLCLHINGMYRQMPTTKPASATMITQLQSQHVAEYEAAVKLAQVLATKLDLTISPAEVALLATFLVAQSPVTRHHPVVLYVMQGMGTAQALMRTTNTLSAVSNTYAYDVDLSADSTMVMKALKHKISEIDCGAGVLVIYDMGAIKWMLTTIQGELATKIRMIQVPVTLVGVDAARKSARVMDVDDVYHLVQVDLNQLNAEKTTKDELIITLCHTGEGGAAQLKDYIDQYSRLQMRVKALAIGHRDELVATVLRLQQVYQIHAFVGTFDPQLFGIPFISMAAIFEHSHQQLDQVLMFRPEAGRWDTYNQIYQYFKTQFEYAEVAKLQRVLPPLMDDLTTLYQLTEDQQIGLFVHLGSMIDRILAGKIVTTTAQTRKLVTQYSQDYQQLRRCLRPVEQTFKLIVNDEMIGTLLVILKQLH</sequence>
<feature type="domain" description="PRD" evidence="2">
    <location>
        <begin position="403"/>
        <end position="508"/>
    </location>
</feature>
<dbReference type="GeneID" id="77217833"/>
<evidence type="ECO:0000313" key="5">
    <source>
        <dbReference type="Proteomes" id="UP000076882"/>
    </source>
</evidence>
<dbReference type="GO" id="GO:0006355">
    <property type="term" value="P:regulation of DNA-templated transcription"/>
    <property type="evidence" value="ECO:0007669"/>
    <property type="project" value="InterPro"/>
</dbReference>
<reference evidence="3 5" key="1">
    <citation type="submission" date="2016-03" db="EMBL/GenBank/DDBJ databases">
        <title>Comparative genomics of 54 Lactobacillus plantarum strains reveals genomic uncoupling from niche constraints.</title>
        <authorList>
            <person name="Martino M.E."/>
        </authorList>
    </citation>
    <scope>NUCLEOTIDE SEQUENCE [LARGE SCALE GENOMIC DNA]</scope>
    <source>
        <strain evidence="3 5">19.1</strain>
    </source>
</reference>
<dbReference type="SUPFAM" id="SSF46785">
    <property type="entry name" value="Winged helix' DNA-binding domain"/>
    <property type="match status" value="1"/>
</dbReference>
<dbReference type="SUPFAM" id="SSF52540">
    <property type="entry name" value="P-loop containing nucleoside triphosphate hydrolases"/>
    <property type="match status" value="1"/>
</dbReference>
<protein>
    <submittedName>
        <fullName evidence="3">Transcription regulator levR</fullName>
    </submittedName>
    <submittedName>
        <fullName evidence="4">Transcriptional regulatory protein LevR</fullName>
    </submittedName>
</protein>
<dbReference type="EMBL" id="MCOL01000001">
    <property type="protein sequence ID" value="ODO61390.1"/>
    <property type="molecule type" value="Genomic_DNA"/>
</dbReference>
<dbReference type="InterPro" id="IPR036662">
    <property type="entry name" value="PTS_EIIA_man-typ_sf"/>
</dbReference>